<sequence>MDEIVKAIAPINKEAQTVLKTSIHHRVEGQATTDHSYSTLFPVWDKGIEIVSKREISTAFSAKQTKEGSFRMSTFSNPEDTQVDMENGK</sequence>
<evidence type="ECO:0000313" key="2">
    <source>
        <dbReference type="EMBL" id="THV55866.1"/>
    </source>
</evidence>
<feature type="region of interest" description="Disordered" evidence="1">
    <location>
        <begin position="67"/>
        <end position="89"/>
    </location>
</feature>
<dbReference type="OrthoDB" id="10543535at2759"/>
<name>A0A4V4HW54_9HELO</name>
<organism evidence="2 3">
    <name type="scientific">Botrytis galanthina</name>
    <dbReference type="NCBI Taxonomy" id="278940"/>
    <lineage>
        <taxon>Eukaryota</taxon>
        <taxon>Fungi</taxon>
        <taxon>Dikarya</taxon>
        <taxon>Ascomycota</taxon>
        <taxon>Pezizomycotina</taxon>
        <taxon>Leotiomycetes</taxon>
        <taxon>Helotiales</taxon>
        <taxon>Sclerotiniaceae</taxon>
        <taxon>Botrytis</taxon>
    </lineage>
</organism>
<dbReference type="EMBL" id="PQXL01000002">
    <property type="protein sequence ID" value="THV55866.1"/>
    <property type="molecule type" value="Genomic_DNA"/>
</dbReference>
<comment type="caution">
    <text evidence="2">The sequence shown here is derived from an EMBL/GenBank/DDBJ whole genome shotgun (WGS) entry which is preliminary data.</text>
</comment>
<dbReference type="Proteomes" id="UP000308671">
    <property type="component" value="Unassembled WGS sequence"/>
</dbReference>
<protein>
    <submittedName>
        <fullName evidence="2">Uncharacterized protein</fullName>
    </submittedName>
</protein>
<keyword evidence="3" id="KW-1185">Reference proteome</keyword>
<dbReference type="AlphaFoldDB" id="A0A4V4HW54"/>
<proteinExistence type="predicted"/>
<accession>A0A4V4HW54</accession>
<feature type="compositionally biased region" description="Polar residues" evidence="1">
    <location>
        <begin position="71"/>
        <end position="80"/>
    </location>
</feature>
<evidence type="ECO:0000313" key="3">
    <source>
        <dbReference type="Proteomes" id="UP000308671"/>
    </source>
</evidence>
<reference evidence="2 3" key="1">
    <citation type="submission" date="2017-12" db="EMBL/GenBank/DDBJ databases">
        <title>Comparative genomics of Botrytis spp.</title>
        <authorList>
            <person name="Valero-Jimenez C.A."/>
            <person name="Tapia P."/>
            <person name="Veloso J."/>
            <person name="Silva-Moreno E."/>
            <person name="Staats M."/>
            <person name="Valdes J.H."/>
            <person name="Van Kan J.A.L."/>
        </authorList>
    </citation>
    <scope>NUCLEOTIDE SEQUENCE [LARGE SCALE GENOMIC DNA]</scope>
    <source>
        <strain evidence="2 3">MUCL435</strain>
    </source>
</reference>
<evidence type="ECO:0000256" key="1">
    <source>
        <dbReference type="SAM" id="MobiDB-lite"/>
    </source>
</evidence>
<gene>
    <name evidence="2" type="ORF">BGAL_0002g00210</name>
</gene>